<keyword evidence="1" id="KW-1133">Transmembrane helix</keyword>
<protein>
    <recommendedName>
        <fullName evidence="4">DUF4199 domain-containing protein</fullName>
    </recommendedName>
</protein>
<dbReference type="STRING" id="659014.SAMN04487996_109292"/>
<dbReference type="EMBL" id="FNAN01000009">
    <property type="protein sequence ID" value="SDF24323.1"/>
    <property type="molecule type" value="Genomic_DNA"/>
</dbReference>
<reference evidence="3" key="1">
    <citation type="submission" date="2016-10" db="EMBL/GenBank/DDBJ databases">
        <authorList>
            <person name="Varghese N."/>
            <person name="Submissions S."/>
        </authorList>
    </citation>
    <scope>NUCLEOTIDE SEQUENCE [LARGE SCALE GENOMIC DNA]</scope>
    <source>
        <strain evidence="3">DSM 25329</strain>
    </source>
</reference>
<evidence type="ECO:0000256" key="1">
    <source>
        <dbReference type="SAM" id="Phobius"/>
    </source>
</evidence>
<organism evidence="2 3">
    <name type="scientific">Dyadobacter soli</name>
    <dbReference type="NCBI Taxonomy" id="659014"/>
    <lineage>
        <taxon>Bacteria</taxon>
        <taxon>Pseudomonadati</taxon>
        <taxon>Bacteroidota</taxon>
        <taxon>Cytophagia</taxon>
        <taxon>Cytophagales</taxon>
        <taxon>Spirosomataceae</taxon>
        <taxon>Dyadobacter</taxon>
    </lineage>
</organism>
<sequence length="171" mass="18826">MEEKTSTARVALKYGLLVAVVTMVYSTILNVAGLGANKLLASLTYLFMIVAIVLAMKDFRERNGGFISYGEGLGLGSLTSAVLGLLSSAFTIFYIQFIDANMLTQSLDQMREELEAKGMDDAQIEQAIEMSQKFMSPGIMFVTVIFGYLIMGFIFSLIIAAIMRKEKPVFE</sequence>
<accession>A0A1G7JHF0</accession>
<keyword evidence="1" id="KW-0472">Membrane</keyword>
<name>A0A1G7JHF0_9BACT</name>
<evidence type="ECO:0000313" key="2">
    <source>
        <dbReference type="EMBL" id="SDF24323.1"/>
    </source>
</evidence>
<evidence type="ECO:0000313" key="3">
    <source>
        <dbReference type="Proteomes" id="UP000198748"/>
    </source>
</evidence>
<dbReference type="InterPro" id="IPR025250">
    <property type="entry name" value="DUF4199"/>
</dbReference>
<feature type="transmembrane region" description="Helical" evidence="1">
    <location>
        <begin position="39"/>
        <end position="56"/>
    </location>
</feature>
<gene>
    <name evidence="2" type="ORF">SAMN04487996_109292</name>
</gene>
<dbReference type="Pfam" id="PF13858">
    <property type="entry name" value="DUF4199"/>
    <property type="match status" value="1"/>
</dbReference>
<keyword evidence="1" id="KW-0812">Transmembrane</keyword>
<evidence type="ECO:0008006" key="4">
    <source>
        <dbReference type="Google" id="ProtNLM"/>
    </source>
</evidence>
<dbReference type="AlphaFoldDB" id="A0A1G7JHF0"/>
<feature type="transmembrane region" description="Helical" evidence="1">
    <location>
        <begin position="12"/>
        <end position="33"/>
    </location>
</feature>
<dbReference type="RefSeq" id="WP_090152272.1">
    <property type="nucleotide sequence ID" value="NZ_FNAN01000009.1"/>
</dbReference>
<dbReference type="Proteomes" id="UP000198748">
    <property type="component" value="Unassembled WGS sequence"/>
</dbReference>
<proteinExistence type="predicted"/>
<feature type="transmembrane region" description="Helical" evidence="1">
    <location>
        <begin position="139"/>
        <end position="163"/>
    </location>
</feature>
<feature type="transmembrane region" description="Helical" evidence="1">
    <location>
        <begin position="77"/>
        <end position="97"/>
    </location>
</feature>
<keyword evidence="3" id="KW-1185">Reference proteome</keyword>
<dbReference type="OrthoDB" id="1122768at2"/>